<dbReference type="OrthoDB" id="418495at2759"/>
<evidence type="ECO:0000313" key="1">
    <source>
        <dbReference type="EMBL" id="OAF69994.1"/>
    </source>
</evidence>
<organism evidence="1 2">
    <name type="scientific">Intoshia linei</name>
    <dbReference type="NCBI Taxonomy" id="1819745"/>
    <lineage>
        <taxon>Eukaryota</taxon>
        <taxon>Metazoa</taxon>
        <taxon>Spiralia</taxon>
        <taxon>Lophotrochozoa</taxon>
        <taxon>Mesozoa</taxon>
        <taxon>Orthonectida</taxon>
        <taxon>Rhopaluridae</taxon>
        <taxon>Intoshia</taxon>
    </lineage>
</organism>
<dbReference type="PANTHER" id="PTHR45694">
    <property type="entry name" value="GLUTAREDOXIN 2"/>
    <property type="match status" value="1"/>
</dbReference>
<proteinExistence type="predicted"/>
<dbReference type="GO" id="GO:0005737">
    <property type="term" value="C:cytoplasm"/>
    <property type="evidence" value="ECO:0007669"/>
    <property type="project" value="TreeGrafter"/>
</dbReference>
<dbReference type="GO" id="GO:0005634">
    <property type="term" value="C:nucleus"/>
    <property type="evidence" value="ECO:0007669"/>
    <property type="project" value="TreeGrafter"/>
</dbReference>
<dbReference type="Gene3D" id="3.40.30.10">
    <property type="entry name" value="Glutaredoxin"/>
    <property type="match status" value="1"/>
</dbReference>
<dbReference type="Proteomes" id="UP000078046">
    <property type="component" value="Unassembled WGS sequence"/>
</dbReference>
<dbReference type="InterPro" id="IPR036249">
    <property type="entry name" value="Thioredoxin-like_sf"/>
</dbReference>
<dbReference type="EMBL" id="LWCA01000202">
    <property type="protein sequence ID" value="OAF69994.1"/>
    <property type="molecule type" value="Genomic_DNA"/>
</dbReference>
<dbReference type="PROSITE" id="PS51354">
    <property type="entry name" value="GLUTAREDOXIN_2"/>
    <property type="match status" value="1"/>
</dbReference>
<gene>
    <name evidence="1" type="ORF">A3Q56_02265</name>
</gene>
<evidence type="ECO:0000313" key="2">
    <source>
        <dbReference type="Proteomes" id="UP000078046"/>
    </source>
</evidence>
<name>A0A177B992_9BILA</name>
<reference evidence="1 2" key="1">
    <citation type="submission" date="2016-04" db="EMBL/GenBank/DDBJ databases">
        <title>The genome of Intoshia linei affirms orthonectids as highly simplified spiralians.</title>
        <authorList>
            <person name="Mikhailov K.V."/>
            <person name="Slusarev G.S."/>
            <person name="Nikitin M.A."/>
            <person name="Logacheva M.D."/>
            <person name="Penin A."/>
            <person name="Aleoshin V."/>
            <person name="Panchin Y.V."/>
        </authorList>
    </citation>
    <scope>NUCLEOTIDE SEQUENCE [LARGE SCALE GENOMIC DNA]</scope>
    <source>
        <strain evidence="1">Intl2013</strain>
        <tissue evidence="1">Whole animal</tissue>
    </source>
</reference>
<comment type="caution">
    <text evidence="1">The sequence shown here is derived from an EMBL/GenBank/DDBJ whole genome shotgun (WGS) entry which is preliminary data.</text>
</comment>
<accession>A0A177B992</accession>
<sequence>MSTVEKWIKAATNVMIISNSECEICIKTKRLFQIYINNKTISKRNFKVHDVDTLSDQEIPEGIHGVLVYLKEKNGNYDLPHIYINQNYVGGYEDVLKLQEDDDLQRLL</sequence>
<keyword evidence="2" id="KW-1185">Reference proteome</keyword>
<dbReference type="GO" id="GO:0015038">
    <property type="term" value="F:glutathione disulfide oxidoreductase activity"/>
    <property type="evidence" value="ECO:0007669"/>
    <property type="project" value="TreeGrafter"/>
</dbReference>
<protein>
    <submittedName>
        <fullName evidence="1">Uncharacterized protein</fullName>
    </submittedName>
</protein>
<dbReference type="SUPFAM" id="SSF52833">
    <property type="entry name" value="Thioredoxin-like"/>
    <property type="match status" value="1"/>
</dbReference>
<dbReference type="AlphaFoldDB" id="A0A177B992"/>
<dbReference type="GO" id="GO:0034599">
    <property type="term" value="P:cellular response to oxidative stress"/>
    <property type="evidence" value="ECO:0007669"/>
    <property type="project" value="TreeGrafter"/>
</dbReference>
<dbReference type="PANTHER" id="PTHR45694:SF18">
    <property type="entry name" value="GLUTAREDOXIN-1-RELATED"/>
    <property type="match status" value="1"/>
</dbReference>